<dbReference type="RefSeq" id="WP_004369975.1">
    <property type="nucleotide sequence ID" value="NZ_GL833119.1"/>
</dbReference>
<dbReference type="GO" id="GO:0003677">
    <property type="term" value="F:DNA binding"/>
    <property type="evidence" value="ECO:0007669"/>
    <property type="project" value="UniProtKB-KW"/>
</dbReference>
<dbReference type="Pfam" id="PF18291">
    <property type="entry name" value="HU-HIG"/>
    <property type="match status" value="1"/>
</dbReference>
<feature type="domain" description="HU" evidence="2">
    <location>
        <begin position="1"/>
        <end position="111"/>
    </location>
</feature>
<accession>E7RRK1</accession>
<name>E7RRK1_9BACT</name>
<evidence type="ECO:0000313" key="4">
    <source>
        <dbReference type="Proteomes" id="UP000005580"/>
    </source>
</evidence>
<dbReference type="InterPro" id="IPR010992">
    <property type="entry name" value="IHF-like_DNA-bd_dom_sf"/>
</dbReference>
<dbReference type="HOGENOM" id="CLU_112331_1_1_10"/>
<gene>
    <name evidence="3" type="ORF">HMPREF0663_11802</name>
</gene>
<evidence type="ECO:0000259" key="2">
    <source>
        <dbReference type="Pfam" id="PF18291"/>
    </source>
</evidence>
<sequence>MSVLFKLYQNNNKKSAYKGKWYARAVMTDMVDTAALAEKIERNCTVKRSDVVAVLTELIEVMRDELQASHAVKLNGFGIFRVGLTTAPANEPKNFNVTENIKGYHLNFCPEMTGGGTKGSHRKRAFLHGITAQLSPEHKVEKAKTPAQPGEHA</sequence>
<keyword evidence="1 3" id="KW-0238">DNA-binding</keyword>
<keyword evidence="4" id="KW-1185">Reference proteome</keyword>
<dbReference type="eggNOG" id="COG0776">
    <property type="taxonomic scope" value="Bacteria"/>
</dbReference>
<dbReference type="Proteomes" id="UP000005580">
    <property type="component" value="Unassembled WGS sequence"/>
</dbReference>
<dbReference type="AlphaFoldDB" id="E7RRK1"/>
<evidence type="ECO:0000256" key="1">
    <source>
        <dbReference type="ARBA" id="ARBA00023125"/>
    </source>
</evidence>
<dbReference type="STRING" id="28134.SAMN05444288_1438"/>
<dbReference type="SUPFAM" id="SSF47729">
    <property type="entry name" value="IHF-like DNA-binding proteins"/>
    <property type="match status" value="1"/>
</dbReference>
<dbReference type="InterPro" id="IPR041607">
    <property type="entry name" value="HU-HIG"/>
</dbReference>
<dbReference type="Gene3D" id="4.10.520.10">
    <property type="entry name" value="IHF-like DNA-binding proteins"/>
    <property type="match status" value="1"/>
</dbReference>
<comment type="caution">
    <text evidence="3">The sequence shown here is derived from an EMBL/GenBank/DDBJ whole genome shotgun (WGS) entry which is preliminary data.</text>
</comment>
<organism evidence="3 4">
    <name type="scientific">Hoylesella oralis ATCC 33269</name>
    <dbReference type="NCBI Taxonomy" id="873533"/>
    <lineage>
        <taxon>Bacteria</taxon>
        <taxon>Pseudomonadati</taxon>
        <taxon>Bacteroidota</taxon>
        <taxon>Bacteroidia</taxon>
        <taxon>Bacteroidales</taxon>
        <taxon>Prevotellaceae</taxon>
        <taxon>Hoylesella</taxon>
    </lineage>
</organism>
<dbReference type="EMBL" id="AEPE02000005">
    <property type="protein sequence ID" value="EFZ36889.1"/>
    <property type="molecule type" value="Genomic_DNA"/>
</dbReference>
<evidence type="ECO:0000313" key="3">
    <source>
        <dbReference type="EMBL" id="EFZ36889.1"/>
    </source>
</evidence>
<proteinExistence type="predicted"/>
<reference evidence="3" key="1">
    <citation type="submission" date="2011-01" db="EMBL/GenBank/DDBJ databases">
        <authorList>
            <person name="Muzny D."/>
            <person name="Qin X."/>
            <person name="Buhay C."/>
            <person name="Dugan-Rocha S."/>
            <person name="Ding Y."/>
            <person name="Chen G."/>
            <person name="Hawes A."/>
            <person name="Holder M."/>
            <person name="Jhangiani S."/>
            <person name="Johnson A."/>
            <person name="Khan Z."/>
            <person name="Li Z."/>
            <person name="Liu W."/>
            <person name="Liu X."/>
            <person name="Perez L."/>
            <person name="Shen H."/>
            <person name="Wang Q."/>
            <person name="Watt J."/>
            <person name="Xi L."/>
            <person name="Xin Y."/>
            <person name="Zhou J."/>
            <person name="Deng J."/>
            <person name="Jiang H."/>
            <person name="Liu Y."/>
            <person name="Qu J."/>
            <person name="Song X.-Z."/>
            <person name="Zhang L."/>
            <person name="Villasana D."/>
            <person name="Johnson A."/>
            <person name="Liu J."/>
            <person name="Liyanage D."/>
            <person name="Lorensuhewa L."/>
            <person name="Robinson T."/>
            <person name="Song A."/>
            <person name="Song B.-B."/>
            <person name="Dinh H."/>
            <person name="Thornton R."/>
            <person name="Coyle M."/>
            <person name="Francisco L."/>
            <person name="Jackson L."/>
            <person name="Javaid M."/>
            <person name="Korchina V."/>
            <person name="Kovar C."/>
            <person name="Mata R."/>
            <person name="Mathew T."/>
            <person name="Ngo R."/>
            <person name="Nguyen L."/>
            <person name="Nguyen N."/>
            <person name="Okwuonu G."/>
            <person name="Ongeri F."/>
            <person name="Pham C."/>
            <person name="Simmons D."/>
            <person name="Wilczek-Boney K."/>
            <person name="Hale W."/>
            <person name="Jakkamsetti A."/>
            <person name="Pham P."/>
            <person name="Ruth R."/>
            <person name="San Lucas F."/>
            <person name="Warren J."/>
            <person name="Zhang J."/>
            <person name="Zhao Z."/>
            <person name="Zhou C."/>
            <person name="Zhu D."/>
            <person name="Lee S."/>
            <person name="Bess C."/>
            <person name="Blankenburg K."/>
            <person name="Forbes L."/>
            <person name="Fu Q."/>
            <person name="Gubbala S."/>
            <person name="Hirani K."/>
            <person name="Jayaseelan J.C."/>
            <person name="Lara F."/>
            <person name="Munidasa M."/>
            <person name="Palculict T."/>
            <person name="Patil S."/>
            <person name="Pu L.-L."/>
            <person name="Saada N."/>
            <person name="Tang L."/>
            <person name="Weissenberger G."/>
            <person name="Zhu Y."/>
            <person name="Hemphill L."/>
            <person name="Shang Y."/>
            <person name="Youmans B."/>
            <person name="Ayvaz T."/>
            <person name="Ross M."/>
            <person name="Santibanez J."/>
            <person name="Aqrawi P."/>
            <person name="Gross S."/>
            <person name="Joshi V."/>
            <person name="Fowler G."/>
            <person name="Nazareth L."/>
            <person name="Reid J."/>
            <person name="Worley K."/>
            <person name="Petrosino J."/>
            <person name="Highlander S."/>
            <person name="Gibbs R."/>
        </authorList>
    </citation>
    <scope>NUCLEOTIDE SEQUENCE [LARGE SCALE GENOMIC DNA]</scope>
    <source>
        <strain evidence="3">ATCC 33269</strain>
    </source>
</reference>
<protein>
    <submittedName>
        <fullName evidence="3">DNA-binding protein</fullName>
    </submittedName>
</protein>